<keyword evidence="2" id="KW-1133">Transmembrane helix</keyword>
<gene>
    <name evidence="3" type="ORF">Purlil1_8058</name>
</gene>
<evidence type="ECO:0000313" key="3">
    <source>
        <dbReference type="EMBL" id="KAK4087468.1"/>
    </source>
</evidence>
<organism evidence="3 4">
    <name type="scientific">Purpureocillium lilacinum</name>
    <name type="common">Paecilomyces lilacinus</name>
    <dbReference type="NCBI Taxonomy" id="33203"/>
    <lineage>
        <taxon>Eukaryota</taxon>
        <taxon>Fungi</taxon>
        <taxon>Dikarya</taxon>
        <taxon>Ascomycota</taxon>
        <taxon>Pezizomycotina</taxon>
        <taxon>Sordariomycetes</taxon>
        <taxon>Hypocreomycetidae</taxon>
        <taxon>Hypocreales</taxon>
        <taxon>Ophiocordycipitaceae</taxon>
        <taxon>Purpureocillium</taxon>
    </lineage>
</organism>
<keyword evidence="2" id="KW-0472">Membrane</keyword>
<feature type="transmembrane region" description="Helical" evidence="2">
    <location>
        <begin position="226"/>
        <end position="245"/>
    </location>
</feature>
<evidence type="ECO:0000256" key="1">
    <source>
        <dbReference type="SAM" id="MobiDB-lite"/>
    </source>
</evidence>
<evidence type="ECO:0000313" key="4">
    <source>
        <dbReference type="Proteomes" id="UP001287286"/>
    </source>
</evidence>
<reference evidence="3 4" key="1">
    <citation type="journal article" date="2024" name="Microbiol. Resour. Announc.">
        <title>Genome annotations for the ascomycete fungi Trichoderma harzianum, Trichoderma aggressivum, and Purpureocillium lilacinum.</title>
        <authorList>
            <person name="Beijen E.P.W."/>
            <person name="Ohm R.A."/>
        </authorList>
    </citation>
    <scope>NUCLEOTIDE SEQUENCE [LARGE SCALE GENOMIC DNA]</scope>
    <source>
        <strain evidence="3 4">CBS 150709</strain>
    </source>
</reference>
<feature type="transmembrane region" description="Helical" evidence="2">
    <location>
        <begin position="355"/>
        <end position="377"/>
    </location>
</feature>
<dbReference type="EMBL" id="JAWRVI010000031">
    <property type="protein sequence ID" value="KAK4087468.1"/>
    <property type="molecule type" value="Genomic_DNA"/>
</dbReference>
<evidence type="ECO:0000256" key="2">
    <source>
        <dbReference type="SAM" id="Phobius"/>
    </source>
</evidence>
<protein>
    <submittedName>
        <fullName evidence="3">Uncharacterized protein</fullName>
    </submittedName>
</protein>
<feature type="transmembrane region" description="Helical" evidence="2">
    <location>
        <begin position="165"/>
        <end position="189"/>
    </location>
</feature>
<name>A0ABR0BVH8_PURLI</name>
<accession>A0ABR0BVH8</accession>
<dbReference type="Proteomes" id="UP001287286">
    <property type="component" value="Unassembled WGS sequence"/>
</dbReference>
<comment type="caution">
    <text evidence="3">The sequence shown here is derived from an EMBL/GenBank/DDBJ whole genome shotgun (WGS) entry which is preliminary data.</text>
</comment>
<keyword evidence="2" id="KW-0812">Transmembrane</keyword>
<feature type="region of interest" description="Disordered" evidence="1">
    <location>
        <begin position="23"/>
        <end position="54"/>
    </location>
</feature>
<keyword evidence="4" id="KW-1185">Reference proteome</keyword>
<proteinExistence type="predicted"/>
<sequence length="477" mass="49808">MCAFRIRRVDSSNVSRMQCTQSCEDGRARRNQSPTLAVPPPLSQKSSKPVYEETNAGPIATMRYERLERRRCGRCRGAGAVSGKGRHPKLPTAASLLRGGASSPITQHHDVSALLESPARFQGGHVSWPRSLTPPPPRHQSSIGTPFFSNLPIWMRQNLKLRRRVSLSLTLMAASASGWLACAAASTWLPQPSMPPRDVGVTHGRPANSPGHPLASLAHHRHAEGSWAACYRALFAVAVAVVVLGPGARILGRQRTPPGGYTSGLASEPQDEEVGGIVPLVCSSVALHALAAAGAQRQRSCGQCVAVVIRFLGSSADTPAAALGIGSGPSVTGPGGGRGAGGASGPPGSIRRVGVVAWQGCLPASALVVVVVVVVVVNARERHVGVTAAGTAAAACIEYSVPAGCPALPCPALRCARSDGRARRSSQYPPWRNGVSCLLPSPAIFSANTLVWLQPKSQAPPPGFAPRNFPWRACGLR</sequence>